<evidence type="ECO:0000256" key="3">
    <source>
        <dbReference type="ARBA" id="ARBA00023110"/>
    </source>
</evidence>
<keyword evidence="4 5" id="KW-0413">Isomerase</keyword>
<dbReference type="PROSITE" id="PS51257">
    <property type="entry name" value="PROKAR_LIPOPROTEIN"/>
    <property type="match status" value="1"/>
</dbReference>
<feature type="chain" id="PRO_5047115506" description="Peptidyl-prolyl cis-trans isomerase" evidence="8">
    <location>
        <begin position="20"/>
        <end position="195"/>
    </location>
</feature>
<organism evidence="10 11">
    <name type="scientific">Svornostia abyssi</name>
    <dbReference type="NCBI Taxonomy" id="2898438"/>
    <lineage>
        <taxon>Bacteria</taxon>
        <taxon>Bacillati</taxon>
        <taxon>Actinomycetota</taxon>
        <taxon>Thermoleophilia</taxon>
        <taxon>Solirubrobacterales</taxon>
        <taxon>Baekduiaceae</taxon>
        <taxon>Svornostia</taxon>
    </lineage>
</organism>
<feature type="domain" description="PPIase FKBP-type" evidence="9">
    <location>
        <begin position="106"/>
        <end position="195"/>
    </location>
</feature>
<evidence type="ECO:0000256" key="5">
    <source>
        <dbReference type="PROSITE-ProRule" id="PRU00277"/>
    </source>
</evidence>
<dbReference type="RefSeq" id="WP_353863845.1">
    <property type="nucleotide sequence ID" value="NZ_CP088295.1"/>
</dbReference>
<evidence type="ECO:0000256" key="8">
    <source>
        <dbReference type="SAM" id="SignalP"/>
    </source>
</evidence>
<sequence>MSRLLALLLALTALTFGLAACGDDDESTSGDSGATATETTPAASPTTAATTETTAAKGGDDDTGVVVTGAENLDEKPQIEITAETQADKLIKKDLVVGDGKTAKEGDTVSVQYVGVGFNSEEEFDASWNRGEPFAFTLGAGEVIPGWDEGVAGMKEGGRRLLVIPGDKAYGAQGSPPAIGPDETLAFVVDLEKVS</sequence>
<dbReference type="Proteomes" id="UP001058860">
    <property type="component" value="Chromosome"/>
</dbReference>
<keyword evidence="3 5" id="KW-0697">Rotamase</keyword>
<evidence type="ECO:0000256" key="6">
    <source>
        <dbReference type="RuleBase" id="RU003915"/>
    </source>
</evidence>
<protein>
    <recommendedName>
        <fullName evidence="6">Peptidyl-prolyl cis-trans isomerase</fullName>
        <ecNumber evidence="6">5.2.1.8</ecNumber>
    </recommendedName>
</protein>
<evidence type="ECO:0000256" key="1">
    <source>
        <dbReference type="ARBA" id="ARBA00000971"/>
    </source>
</evidence>
<dbReference type="EC" id="5.2.1.8" evidence="6"/>
<dbReference type="InterPro" id="IPR046357">
    <property type="entry name" value="PPIase_dom_sf"/>
</dbReference>
<comment type="catalytic activity">
    <reaction evidence="1 5 6">
        <text>[protein]-peptidylproline (omega=180) = [protein]-peptidylproline (omega=0)</text>
        <dbReference type="Rhea" id="RHEA:16237"/>
        <dbReference type="Rhea" id="RHEA-COMP:10747"/>
        <dbReference type="Rhea" id="RHEA-COMP:10748"/>
        <dbReference type="ChEBI" id="CHEBI:83833"/>
        <dbReference type="ChEBI" id="CHEBI:83834"/>
        <dbReference type="EC" id="5.2.1.8"/>
    </reaction>
</comment>
<feature type="signal peptide" evidence="8">
    <location>
        <begin position="1"/>
        <end position="19"/>
    </location>
</feature>
<dbReference type="PROSITE" id="PS50059">
    <property type="entry name" value="FKBP_PPIASE"/>
    <property type="match status" value="1"/>
</dbReference>
<feature type="compositionally biased region" description="Low complexity" evidence="7">
    <location>
        <begin position="29"/>
        <end position="57"/>
    </location>
</feature>
<dbReference type="Pfam" id="PF00254">
    <property type="entry name" value="FKBP_C"/>
    <property type="match status" value="1"/>
</dbReference>
<dbReference type="InterPro" id="IPR001179">
    <property type="entry name" value="PPIase_FKBP_dom"/>
</dbReference>
<dbReference type="PANTHER" id="PTHR43811:SF19">
    <property type="entry name" value="39 KDA FK506-BINDING NUCLEAR PROTEIN"/>
    <property type="match status" value="1"/>
</dbReference>
<evidence type="ECO:0000313" key="10">
    <source>
        <dbReference type="EMBL" id="UUY03337.1"/>
    </source>
</evidence>
<evidence type="ECO:0000259" key="9">
    <source>
        <dbReference type="PROSITE" id="PS50059"/>
    </source>
</evidence>
<dbReference type="GO" id="GO:0003755">
    <property type="term" value="F:peptidyl-prolyl cis-trans isomerase activity"/>
    <property type="evidence" value="ECO:0007669"/>
    <property type="project" value="UniProtKB-EC"/>
</dbReference>
<dbReference type="Gene3D" id="3.10.50.40">
    <property type="match status" value="1"/>
</dbReference>
<dbReference type="PANTHER" id="PTHR43811">
    <property type="entry name" value="FKBP-TYPE PEPTIDYL-PROLYL CIS-TRANS ISOMERASE FKPA"/>
    <property type="match status" value="1"/>
</dbReference>
<comment type="similarity">
    <text evidence="2 6">Belongs to the FKBP-type PPIase family.</text>
</comment>
<dbReference type="EMBL" id="CP088295">
    <property type="protein sequence ID" value="UUY03337.1"/>
    <property type="molecule type" value="Genomic_DNA"/>
</dbReference>
<keyword evidence="8" id="KW-0732">Signal</keyword>
<evidence type="ECO:0000256" key="4">
    <source>
        <dbReference type="ARBA" id="ARBA00023235"/>
    </source>
</evidence>
<name>A0ABY5PFZ9_9ACTN</name>
<dbReference type="SUPFAM" id="SSF54534">
    <property type="entry name" value="FKBP-like"/>
    <property type="match status" value="1"/>
</dbReference>
<reference evidence="11" key="1">
    <citation type="submission" date="2021-11" db="EMBL/GenBank/DDBJ databases">
        <title>Cultivation dependent microbiological survey of springs from the worlds oldest radium mine currently devoted to the extraction of radon-saturated water.</title>
        <authorList>
            <person name="Kapinusova G."/>
            <person name="Smrhova T."/>
            <person name="Strejcek M."/>
            <person name="Suman J."/>
            <person name="Jani K."/>
            <person name="Pajer P."/>
            <person name="Uhlik O."/>
        </authorList>
    </citation>
    <scope>NUCLEOTIDE SEQUENCE [LARGE SCALE GENOMIC DNA]</scope>
    <source>
        <strain evidence="11">J379</strain>
    </source>
</reference>
<accession>A0ABY5PFZ9</accession>
<evidence type="ECO:0000256" key="7">
    <source>
        <dbReference type="SAM" id="MobiDB-lite"/>
    </source>
</evidence>
<evidence type="ECO:0000313" key="11">
    <source>
        <dbReference type="Proteomes" id="UP001058860"/>
    </source>
</evidence>
<proteinExistence type="inferred from homology"/>
<gene>
    <name evidence="10" type="ORF">LRS13_22130</name>
</gene>
<keyword evidence="11" id="KW-1185">Reference proteome</keyword>
<feature type="region of interest" description="Disordered" evidence="7">
    <location>
        <begin position="23"/>
        <end position="62"/>
    </location>
</feature>
<evidence type="ECO:0000256" key="2">
    <source>
        <dbReference type="ARBA" id="ARBA00006577"/>
    </source>
</evidence>